<organism evidence="7 8">
    <name type="scientific">Ceratopteris richardii</name>
    <name type="common">Triangle waterfern</name>
    <dbReference type="NCBI Taxonomy" id="49495"/>
    <lineage>
        <taxon>Eukaryota</taxon>
        <taxon>Viridiplantae</taxon>
        <taxon>Streptophyta</taxon>
        <taxon>Embryophyta</taxon>
        <taxon>Tracheophyta</taxon>
        <taxon>Polypodiopsida</taxon>
        <taxon>Polypodiidae</taxon>
        <taxon>Polypodiales</taxon>
        <taxon>Pteridineae</taxon>
        <taxon>Pteridaceae</taxon>
        <taxon>Parkerioideae</taxon>
        <taxon>Ceratopteris</taxon>
    </lineage>
</organism>
<reference evidence="7" key="1">
    <citation type="submission" date="2021-08" db="EMBL/GenBank/DDBJ databases">
        <title>WGS assembly of Ceratopteris richardii.</title>
        <authorList>
            <person name="Marchant D.B."/>
            <person name="Chen G."/>
            <person name="Jenkins J."/>
            <person name="Shu S."/>
            <person name="Leebens-Mack J."/>
            <person name="Grimwood J."/>
            <person name="Schmutz J."/>
            <person name="Soltis P."/>
            <person name="Soltis D."/>
            <person name="Chen Z.-H."/>
        </authorList>
    </citation>
    <scope>NUCLEOTIDE SEQUENCE</scope>
    <source>
        <strain evidence="7">Whitten #5841</strain>
        <tissue evidence="7">Leaf</tissue>
    </source>
</reference>
<protein>
    <recommendedName>
        <fullName evidence="6">BES1/BZR1 plant transcription factor N-terminal domain-containing protein</fullName>
    </recommendedName>
</protein>
<dbReference type="GO" id="GO:0009742">
    <property type="term" value="P:brassinosteroid mediated signaling pathway"/>
    <property type="evidence" value="ECO:0007669"/>
    <property type="project" value="InterPro"/>
</dbReference>
<feature type="region of interest" description="Disordered" evidence="5">
    <location>
        <begin position="72"/>
        <end position="105"/>
    </location>
</feature>
<dbReference type="GO" id="GO:0003677">
    <property type="term" value="F:DNA binding"/>
    <property type="evidence" value="ECO:0007669"/>
    <property type="project" value="UniProtKB-KW"/>
</dbReference>
<dbReference type="InterPro" id="IPR033264">
    <property type="entry name" value="BZR"/>
</dbReference>
<gene>
    <name evidence="7" type="ORF">KP509_09G031500</name>
</gene>
<evidence type="ECO:0000313" key="7">
    <source>
        <dbReference type="EMBL" id="KAH7429108.1"/>
    </source>
</evidence>
<keyword evidence="3" id="KW-0238">DNA-binding</keyword>
<evidence type="ECO:0000313" key="8">
    <source>
        <dbReference type="Proteomes" id="UP000825935"/>
    </source>
</evidence>
<keyword evidence="8" id="KW-1185">Reference proteome</keyword>
<keyword evidence="2" id="KW-0805">Transcription regulation</keyword>
<dbReference type="AlphaFoldDB" id="A0A8T2U352"/>
<dbReference type="GO" id="GO:0003700">
    <property type="term" value="F:DNA-binding transcription factor activity"/>
    <property type="evidence" value="ECO:0007669"/>
    <property type="project" value="InterPro"/>
</dbReference>
<comment type="similarity">
    <text evidence="1">Belongs to the BZR/LAT61 family.</text>
</comment>
<dbReference type="GO" id="GO:0006351">
    <property type="term" value="P:DNA-templated transcription"/>
    <property type="evidence" value="ECO:0007669"/>
    <property type="project" value="InterPro"/>
</dbReference>
<dbReference type="PANTHER" id="PTHR31506">
    <property type="entry name" value="BES1/BZR1 HOMOLOG PROTEIN 3-RELATED"/>
    <property type="match status" value="1"/>
</dbReference>
<sequence>MTSGTRLPTWKERENNRRRERRRRAIAAKIYAGLRMYGNYKLPKHCDNNEVLKALCDEAGWVVEEDGLTYKKGMKPPERTPENGFALSPPFTSPASSSYPSPASSTCPSPIRSSYGGTGGSSGVDGFYPLPWPNGSCSSKLLSYAGSYSAPVTPPLTSPTCQSPRAQESMPKCSEWKSHGVKLESVKESAPADCAATALLNAWSNNTAQFYTSMVASCPTSPLLRSVAMQEHKMPIDADSMDGVKALYRGAAASSACSPSGLASPTPMGTWVGPWVAVSGCGNGGLNSADRSHISMWRPGASYVSPSASVCTGGGAGEIYQEGGQRDVASPPFTVKAWAGEQIHEECPVVAPDLELKL</sequence>
<feature type="region of interest" description="Disordered" evidence="5">
    <location>
        <begin position="1"/>
        <end position="21"/>
    </location>
</feature>
<feature type="domain" description="BES1/BZR1 plant transcription factor N-terminal" evidence="6">
    <location>
        <begin position="4"/>
        <end position="113"/>
    </location>
</feature>
<proteinExistence type="inferred from homology"/>
<evidence type="ECO:0000256" key="1">
    <source>
        <dbReference type="ARBA" id="ARBA00005909"/>
    </source>
</evidence>
<accession>A0A8T2U352</accession>
<dbReference type="EMBL" id="CM035414">
    <property type="protein sequence ID" value="KAH7429108.1"/>
    <property type="molecule type" value="Genomic_DNA"/>
</dbReference>
<dbReference type="InterPro" id="IPR008540">
    <property type="entry name" value="BES1_N"/>
</dbReference>
<dbReference type="PANTHER" id="PTHR31506:SF2">
    <property type="entry name" value="BES1_BZR1 HOMOLOG PROTEIN 3"/>
    <property type="match status" value="1"/>
</dbReference>
<feature type="compositionally biased region" description="Low complexity" evidence="5">
    <location>
        <begin position="88"/>
        <end position="105"/>
    </location>
</feature>
<evidence type="ECO:0000256" key="5">
    <source>
        <dbReference type="SAM" id="MobiDB-lite"/>
    </source>
</evidence>
<evidence type="ECO:0000256" key="3">
    <source>
        <dbReference type="ARBA" id="ARBA00023125"/>
    </source>
</evidence>
<evidence type="ECO:0000256" key="2">
    <source>
        <dbReference type="ARBA" id="ARBA00023015"/>
    </source>
</evidence>
<dbReference type="OrthoDB" id="1907033at2759"/>
<evidence type="ECO:0000259" key="6">
    <source>
        <dbReference type="Pfam" id="PF05687"/>
    </source>
</evidence>
<comment type="caution">
    <text evidence="7">The sequence shown here is derived from an EMBL/GenBank/DDBJ whole genome shotgun (WGS) entry which is preliminary data.</text>
</comment>
<evidence type="ECO:0000256" key="4">
    <source>
        <dbReference type="ARBA" id="ARBA00023163"/>
    </source>
</evidence>
<keyword evidence="4" id="KW-0804">Transcription</keyword>
<dbReference type="Pfam" id="PF05687">
    <property type="entry name" value="BES1_N"/>
    <property type="match status" value="1"/>
</dbReference>
<dbReference type="Proteomes" id="UP000825935">
    <property type="component" value="Chromosome 9"/>
</dbReference>
<name>A0A8T2U352_CERRI</name>